<evidence type="ECO:0000256" key="1">
    <source>
        <dbReference type="ARBA" id="ARBA00009437"/>
    </source>
</evidence>
<organism evidence="6 7">
    <name type="scientific">Pseudomonas batumici</name>
    <dbReference type="NCBI Taxonomy" id="226910"/>
    <lineage>
        <taxon>Bacteria</taxon>
        <taxon>Pseudomonadati</taxon>
        <taxon>Pseudomonadota</taxon>
        <taxon>Gammaproteobacteria</taxon>
        <taxon>Pseudomonadales</taxon>
        <taxon>Pseudomonadaceae</taxon>
        <taxon>Pseudomonas</taxon>
    </lineage>
</organism>
<dbReference type="FunFam" id="3.40.190.290:FF:000001">
    <property type="entry name" value="Transcriptional regulator, LysR family"/>
    <property type="match status" value="1"/>
</dbReference>
<proteinExistence type="inferred from homology"/>
<keyword evidence="4" id="KW-0804">Transcription</keyword>
<dbReference type="PATRIC" id="fig|226910.6.peg.2301"/>
<dbReference type="Pfam" id="PF03466">
    <property type="entry name" value="LysR_substrate"/>
    <property type="match status" value="1"/>
</dbReference>
<keyword evidence="7" id="KW-1185">Reference proteome</keyword>
<dbReference type="GO" id="GO:0006351">
    <property type="term" value="P:DNA-templated transcription"/>
    <property type="evidence" value="ECO:0007669"/>
    <property type="project" value="TreeGrafter"/>
</dbReference>
<feature type="domain" description="HTH lysR-type" evidence="5">
    <location>
        <begin position="1"/>
        <end position="59"/>
    </location>
</feature>
<accession>A0A0C2I3V4</accession>
<dbReference type="AlphaFoldDB" id="A0A0C2I3V4"/>
<dbReference type="SUPFAM" id="SSF46785">
    <property type="entry name" value="Winged helix' DNA-binding domain"/>
    <property type="match status" value="1"/>
</dbReference>
<evidence type="ECO:0000259" key="5">
    <source>
        <dbReference type="PROSITE" id="PS50931"/>
    </source>
</evidence>
<dbReference type="Proteomes" id="UP000031535">
    <property type="component" value="Unassembled WGS sequence"/>
</dbReference>
<evidence type="ECO:0000256" key="4">
    <source>
        <dbReference type="ARBA" id="ARBA00023163"/>
    </source>
</evidence>
<dbReference type="InterPro" id="IPR036390">
    <property type="entry name" value="WH_DNA-bd_sf"/>
</dbReference>
<dbReference type="FunFam" id="1.10.10.10:FF:000001">
    <property type="entry name" value="LysR family transcriptional regulator"/>
    <property type="match status" value="1"/>
</dbReference>
<dbReference type="EMBL" id="JXDG01000031">
    <property type="protein sequence ID" value="KIH83916.1"/>
    <property type="molecule type" value="Genomic_DNA"/>
</dbReference>
<protein>
    <submittedName>
        <fullName evidence="6">Transcriptional regulator, LysR family</fullName>
    </submittedName>
</protein>
<name>A0A0C2I3V4_9PSED</name>
<dbReference type="Gene3D" id="1.10.10.10">
    <property type="entry name" value="Winged helix-like DNA-binding domain superfamily/Winged helix DNA-binding domain"/>
    <property type="match status" value="1"/>
</dbReference>
<dbReference type="InterPro" id="IPR000847">
    <property type="entry name" value="LysR_HTH_N"/>
</dbReference>
<keyword evidence="2" id="KW-0805">Transcription regulation</keyword>
<dbReference type="PROSITE" id="PS50931">
    <property type="entry name" value="HTH_LYSR"/>
    <property type="match status" value="1"/>
</dbReference>
<dbReference type="Pfam" id="PF00126">
    <property type="entry name" value="HTH_1"/>
    <property type="match status" value="1"/>
</dbReference>
<dbReference type="OrthoDB" id="9786526at2"/>
<keyword evidence="3" id="KW-0238">DNA-binding</keyword>
<sequence>MDVLASMKVFVKVVDHGSFSAAAQSIGISSTMVGNHVQGLEKHLGTRLLHRTTRRQSLTEIGQGYYTQCLAILGQIEHAELIAREQRAHPRGRLRVSASPTLASDRLIPAIAAYLKAYPEVDIELQFNDRVVDLVEDGFDLVFRYGELPSSGLVGRLLSKNRRIACASPAYLQSHGTPQVPDDLRQHNCLVFLRATPQRDWLFQGVSSESVRVHGQLSANNGTALMNAALEGIGIVLLPQTLVDDALKDGRLVHVLPDHETLDRPLHLVYLPDKQMTPKLSSFIEFMVKRFA</sequence>
<evidence type="ECO:0000256" key="2">
    <source>
        <dbReference type="ARBA" id="ARBA00023015"/>
    </source>
</evidence>
<dbReference type="InterPro" id="IPR036388">
    <property type="entry name" value="WH-like_DNA-bd_sf"/>
</dbReference>
<dbReference type="InterPro" id="IPR058163">
    <property type="entry name" value="LysR-type_TF_proteobact-type"/>
</dbReference>
<evidence type="ECO:0000313" key="6">
    <source>
        <dbReference type="EMBL" id="KIH83916.1"/>
    </source>
</evidence>
<comment type="caution">
    <text evidence="6">The sequence shown here is derived from an EMBL/GenBank/DDBJ whole genome shotgun (WGS) entry which is preliminary data.</text>
</comment>
<dbReference type="SUPFAM" id="SSF53850">
    <property type="entry name" value="Periplasmic binding protein-like II"/>
    <property type="match status" value="1"/>
</dbReference>
<dbReference type="GO" id="GO:0003700">
    <property type="term" value="F:DNA-binding transcription factor activity"/>
    <property type="evidence" value="ECO:0007669"/>
    <property type="project" value="InterPro"/>
</dbReference>
<dbReference type="RefSeq" id="WP_040066672.1">
    <property type="nucleotide sequence ID" value="NZ_JXDG01000031.1"/>
</dbReference>
<evidence type="ECO:0000313" key="7">
    <source>
        <dbReference type="Proteomes" id="UP000031535"/>
    </source>
</evidence>
<dbReference type="InterPro" id="IPR005119">
    <property type="entry name" value="LysR_subst-bd"/>
</dbReference>
<dbReference type="CDD" id="cd08422">
    <property type="entry name" value="PBP2_CrgA_like"/>
    <property type="match status" value="1"/>
</dbReference>
<gene>
    <name evidence="6" type="ORF">UCMB321_2313</name>
</gene>
<dbReference type="GO" id="GO:0043565">
    <property type="term" value="F:sequence-specific DNA binding"/>
    <property type="evidence" value="ECO:0007669"/>
    <property type="project" value="TreeGrafter"/>
</dbReference>
<dbReference type="PANTHER" id="PTHR30537:SF5">
    <property type="entry name" value="HTH-TYPE TRANSCRIPTIONAL ACTIVATOR TTDR-RELATED"/>
    <property type="match status" value="1"/>
</dbReference>
<dbReference type="PANTHER" id="PTHR30537">
    <property type="entry name" value="HTH-TYPE TRANSCRIPTIONAL REGULATOR"/>
    <property type="match status" value="1"/>
</dbReference>
<reference evidence="6 7" key="1">
    <citation type="submission" date="2015-01" db="EMBL/GenBank/DDBJ databases">
        <title>Complete genome of Pseudomonas batumici UCM B-321 producer of the batumin antibiotic with strong antistaphilococcal and potential anticancer activity.</title>
        <authorList>
            <person name="Klochko V.V."/>
            <person name="Zelena L.B."/>
            <person name="Elena K.A."/>
            <person name="Reva O.N."/>
        </authorList>
    </citation>
    <scope>NUCLEOTIDE SEQUENCE [LARGE SCALE GENOMIC DNA]</scope>
    <source>
        <strain evidence="6 7">UCM B-321</strain>
    </source>
</reference>
<dbReference type="Gene3D" id="3.40.190.290">
    <property type="match status" value="1"/>
</dbReference>
<comment type="similarity">
    <text evidence="1">Belongs to the LysR transcriptional regulatory family.</text>
</comment>
<evidence type="ECO:0000256" key="3">
    <source>
        <dbReference type="ARBA" id="ARBA00023125"/>
    </source>
</evidence>
<dbReference type="STRING" id="226910.UCMB321_2313"/>